<dbReference type="InterPro" id="IPR027040">
    <property type="entry name" value="PSMD4"/>
</dbReference>
<accession>A0A166TSP4</accession>
<evidence type="ECO:0000313" key="2">
    <source>
        <dbReference type="EMBL" id="KZP30932.1"/>
    </source>
</evidence>
<proteinExistence type="predicted"/>
<dbReference type="OrthoDB" id="1731724at2759"/>
<dbReference type="STRING" id="436010.A0A166TSP4"/>
<dbReference type="GO" id="GO:0008540">
    <property type="term" value="C:proteasome regulatory particle, base subcomplex"/>
    <property type="evidence" value="ECO:0007669"/>
    <property type="project" value="TreeGrafter"/>
</dbReference>
<reference evidence="2 3" key="1">
    <citation type="journal article" date="2016" name="Mol. Biol. Evol.">
        <title>Comparative Genomics of Early-Diverging Mushroom-Forming Fungi Provides Insights into the Origins of Lignocellulose Decay Capabilities.</title>
        <authorList>
            <person name="Nagy L.G."/>
            <person name="Riley R."/>
            <person name="Tritt A."/>
            <person name="Adam C."/>
            <person name="Daum C."/>
            <person name="Floudas D."/>
            <person name="Sun H."/>
            <person name="Yadav J.S."/>
            <person name="Pangilinan J."/>
            <person name="Larsson K.H."/>
            <person name="Matsuura K."/>
            <person name="Barry K."/>
            <person name="Labutti K."/>
            <person name="Kuo R."/>
            <person name="Ohm R.A."/>
            <person name="Bhattacharya S.S."/>
            <person name="Shirouzu T."/>
            <person name="Yoshinaga Y."/>
            <person name="Martin F.M."/>
            <person name="Grigoriev I.V."/>
            <person name="Hibbett D.S."/>
        </authorList>
    </citation>
    <scope>NUCLEOTIDE SEQUENCE [LARGE SCALE GENOMIC DNA]</scope>
    <source>
        <strain evidence="2 3">CBS 109695</strain>
    </source>
</reference>
<sequence length="104" mass="11282">MVLYQTSTSGKSLPIALDYYGTILTALHTTSSKIGGATDLPTALSVVQLAFKHRENKNLRRRIIVFAASPLGAGVDERALVRLAKKLKKNHIAFGADRNESICT</sequence>
<dbReference type="GO" id="GO:0031593">
    <property type="term" value="F:polyubiquitin modification-dependent protein binding"/>
    <property type="evidence" value="ECO:0007669"/>
    <property type="project" value="TreeGrafter"/>
</dbReference>
<dbReference type="PANTHER" id="PTHR10223">
    <property type="entry name" value="26S PROTEASOME NON-ATPASE REGULATORY SUBUNIT 4"/>
    <property type="match status" value="1"/>
</dbReference>
<dbReference type="GO" id="GO:0043161">
    <property type="term" value="P:proteasome-mediated ubiquitin-dependent protein catabolic process"/>
    <property type="evidence" value="ECO:0007669"/>
    <property type="project" value="TreeGrafter"/>
</dbReference>
<feature type="domain" description="VWFA" evidence="1">
    <location>
        <begin position="20"/>
        <end position="67"/>
    </location>
</feature>
<dbReference type="SUPFAM" id="SSF53300">
    <property type="entry name" value="vWA-like"/>
    <property type="match status" value="1"/>
</dbReference>
<evidence type="ECO:0000313" key="3">
    <source>
        <dbReference type="Proteomes" id="UP000076532"/>
    </source>
</evidence>
<dbReference type="Pfam" id="PF13519">
    <property type="entry name" value="VWA_2"/>
    <property type="match status" value="1"/>
</dbReference>
<dbReference type="Gene3D" id="3.40.50.410">
    <property type="entry name" value="von Willebrand factor, type A domain"/>
    <property type="match status" value="1"/>
</dbReference>
<organism evidence="2 3">
    <name type="scientific">Athelia psychrophila</name>
    <dbReference type="NCBI Taxonomy" id="1759441"/>
    <lineage>
        <taxon>Eukaryota</taxon>
        <taxon>Fungi</taxon>
        <taxon>Dikarya</taxon>
        <taxon>Basidiomycota</taxon>
        <taxon>Agaricomycotina</taxon>
        <taxon>Agaricomycetes</taxon>
        <taxon>Agaricomycetidae</taxon>
        <taxon>Atheliales</taxon>
        <taxon>Atheliaceae</taxon>
        <taxon>Athelia</taxon>
    </lineage>
</organism>
<dbReference type="InterPro" id="IPR036465">
    <property type="entry name" value="vWFA_dom_sf"/>
</dbReference>
<dbReference type="Proteomes" id="UP000076532">
    <property type="component" value="Unassembled WGS sequence"/>
</dbReference>
<dbReference type="EMBL" id="KV417491">
    <property type="protein sequence ID" value="KZP30932.1"/>
    <property type="molecule type" value="Genomic_DNA"/>
</dbReference>
<dbReference type="GO" id="GO:0005829">
    <property type="term" value="C:cytosol"/>
    <property type="evidence" value="ECO:0007669"/>
    <property type="project" value="TreeGrafter"/>
</dbReference>
<keyword evidence="3" id="KW-1185">Reference proteome</keyword>
<dbReference type="GO" id="GO:0005634">
    <property type="term" value="C:nucleus"/>
    <property type="evidence" value="ECO:0007669"/>
    <property type="project" value="TreeGrafter"/>
</dbReference>
<gene>
    <name evidence="2" type="ORF">FIBSPDRAFT_945448</name>
</gene>
<dbReference type="AlphaFoldDB" id="A0A166TSP4"/>
<evidence type="ECO:0000259" key="1">
    <source>
        <dbReference type="Pfam" id="PF13519"/>
    </source>
</evidence>
<dbReference type="InterPro" id="IPR002035">
    <property type="entry name" value="VWF_A"/>
</dbReference>
<dbReference type="PANTHER" id="PTHR10223:SF0">
    <property type="entry name" value="26S PROTEASOME NON-ATPASE REGULATORY SUBUNIT 4"/>
    <property type="match status" value="1"/>
</dbReference>
<name>A0A166TSP4_9AGAM</name>
<protein>
    <recommendedName>
        <fullName evidence="1">VWFA domain-containing protein</fullName>
    </recommendedName>
</protein>